<dbReference type="Pfam" id="PF00583">
    <property type="entry name" value="Acetyltransf_1"/>
    <property type="match status" value="1"/>
</dbReference>
<dbReference type="Proteomes" id="UP000193529">
    <property type="component" value="Unassembled WGS sequence"/>
</dbReference>
<dbReference type="AlphaFoldDB" id="A0A1X1YYU1"/>
<dbReference type="InterPro" id="IPR050769">
    <property type="entry name" value="NAT_camello-type"/>
</dbReference>
<keyword evidence="4" id="KW-1185">Reference proteome</keyword>
<evidence type="ECO:0000259" key="2">
    <source>
        <dbReference type="PROSITE" id="PS51186"/>
    </source>
</evidence>
<feature type="domain" description="N-acetyltransferase" evidence="2">
    <location>
        <begin position="6"/>
        <end position="170"/>
    </location>
</feature>
<name>A0A1X1YYU1_9MYCO</name>
<evidence type="ECO:0000313" key="3">
    <source>
        <dbReference type="EMBL" id="ORW16255.1"/>
    </source>
</evidence>
<sequence length="170" mass="19398">MEPSDIRIRQATPDDYADVAEMHYPVWRRSWAGILTPPLLDILGPAKRWVADVYPETLKRRGWSMWIAERDGRPLGVAIFGPDPDDPAALQIDALYIAEESQRHGIGARLLEKALSTQPSGDVILWCAASNVKAHRFYEKNNFERDGRTLDWEPLPGIKVAHVGYRLRRR</sequence>
<proteinExistence type="predicted"/>
<dbReference type="InterPro" id="IPR016181">
    <property type="entry name" value="Acyl_CoA_acyltransferase"/>
</dbReference>
<gene>
    <name evidence="3" type="ORF">AWC19_22685</name>
</gene>
<dbReference type="GO" id="GO:0008080">
    <property type="term" value="F:N-acetyltransferase activity"/>
    <property type="evidence" value="ECO:0007669"/>
    <property type="project" value="InterPro"/>
</dbReference>
<evidence type="ECO:0000313" key="4">
    <source>
        <dbReference type="Proteomes" id="UP000193529"/>
    </source>
</evidence>
<dbReference type="PROSITE" id="PS51186">
    <property type="entry name" value="GNAT"/>
    <property type="match status" value="1"/>
</dbReference>
<dbReference type="CDD" id="cd04301">
    <property type="entry name" value="NAT_SF"/>
    <property type="match status" value="1"/>
</dbReference>
<dbReference type="SUPFAM" id="SSF55729">
    <property type="entry name" value="Acyl-CoA N-acyltransferases (Nat)"/>
    <property type="match status" value="1"/>
</dbReference>
<dbReference type="PANTHER" id="PTHR13947:SF37">
    <property type="entry name" value="LD18367P"/>
    <property type="match status" value="1"/>
</dbReference>
<protein>
    <submittedName>
        <fullName evidence="3">GNAT family acetyltransferase</fullName>
    </submittedName>
</protein>
<dbReference type="EMBL" id="LQPJ01000156">
    <property type="protein sequence ID" value="ORW16255.1"/>
    <property type="molecule type" value="Genomic_DNA"/>
</dbReference>
<dbReference type="InterPro" id="IPR000182">
    <property type="entry name" value="GNAT_dom"/>
</dbReference>
<comment type="caution">
    <text evidence="3">The sequence shown here is derived from an EMBL/GenBank/DDBJ whole genome shotgun (WGS) entry which is preliminary data.</text>
</comment>
<dbReference type="PANTHER" id="PTHR13947">
    <property type="entry name" value="GNAT FAMILY N-ACETYLTRANSFERASE"/>
    <property type="match status" value="1"/>
</dbReference>
<dbReference type="STRING" id="153971.AWC19_22685"/>
<keyword evidence="1 3" id="KW-0808">Transferase</keyword>
<accession>A0A1X1YYU1</accession>
<evidence type="ECO:0000256" key="1">
    <source>
        <dbReference type="ARBA" id="ARBA00022679"/>
    </source>
</evidence>
<dbReference type="RefSeq" id="WP_245849394.1">
    <property type="nucleotide sequence ID" value="NZ_JACKRZ010000005.1"/>
</dbReference>
<organism evidence="3 4">
    <name type="scientific">Mycobacterium palustre</name>
    <dbReference type="NCBI Taxonomy" id="153971"/>
    <lineage>
        <taxon>Bacteria</taxon>
        <taxon>Bacillati</taxon>
        <taxon>Actinomycetota</taxon>
        <taxon>Actinomycetes</taxon>
        <taxon>Mycobacteriales</taxon>
        <taxon>Mycobacteriaceae</taxon>
        <taxon>Mycobacterium</taxon>
        <taxon>Mycobacterium simiae complex</taxon>
    </lineage>
</organism>
<dbReference type="Gene3D" id="3.40.630.30">
    <property type="match status" value="1"/>
</dbReference>
<reference evidence="3 4" key="1">
    <citation type="submission" date="2016-01" db="EMBL/GenBank/DDBJ databases">
        <title>The new phylogeny of the genus Mycobacterium.</title>
        <authorList>
            <person name="Tarcisio F."/>
            <person name="Conor M."/>
            <person name="Antonella G."/>
            <person name="Elisabetta G."/>
            <person name="Giulia F.S."/>
            <person name="Sara T."/>
            <person name="Anna F."/>
            <person name="Clotilde B."/>
            <person name="Roberto B."/>
            <person name="Veronica D.S."/>
            <person name="Fabio R."/>
            <person name="Monica P."/>
            <person name="Olivier J."/>
            <person name="Enrico T."/>
            <person name="Nicola S."/>
        </authorList>
    </citation>
    <scope>NUCLEOTIDE SEQUENCE [LARGE SCALE GENOMIC DNA]</scope>
    <source>
        <strain evidence="3 4">DSM 44572</strain>
    </source>
</reference>